<evidence type="ECO:0000313" key="3">
    <source>
        <dbReference type="EMBL" id="RMB04654.1"/>
    </source>
</evidence>
<dbReference type="RefSeq" id="WP_121939567.1">
    <property type="nucleotide sequence ID" value="NZ_REFR01000013.1"/>
</dbReference>
<dbReference type="InParanoid" id="A0A3M0C4A7"/>
<dbReference type="SUPFAM" id="SSF143456">
    <property type="entry name" value="VC0467-like"/>
    <property type="match status" value="1"/>
</dbReference>
<accession>A0A3M0C4A7</accession>
<dbReference type="EMBL" id="REFR01000013">
    <property type="protein sequence ID" value="RMB04654.1"/>
    <property type="molecule type" value="Genomic_DNA"/>
</dbReference>
<comment type="caution">
    <text evidence="3">The sequence shown here is derived from an EMBL/GenBank/DDBJ whole genome shotgun (WGS) entry which is preliminary data.</text>
</comment>
<proteinExistence type="inferred from homology"/>
<gene>
    <name evidence="3" type="ORF">BXY39_2925</name>
</gene>
<dbReference type="AlphaFoldDB" id="A0A3M0C4A7"/>
<dbReference type="Pfam" id="PF02622">
    <property type="entry name" value="DUF179"/>
    <property type="match status" value="1"/>
</dbReference>
<comment type="similarity">
    <text evidence="1 2">Belongs to the UPF0301 (AlgH) family.</text>
</comment>
<dbReference type="HAMAP" id="MF_00758">
    <property type="entry name" value="UPF0301"/>
    <property type="match status" value="1"/>
</dbReference>
<dbReference type="Gene3D" id="3.40.1740.10">
    <property type="entry name" value="VC0467-like"/>
    <property type="match status" value="1"/>
</dbReference>
<evidence type="ECO:0000256" key="1">
    <source>
        <dbReference type="ARBA" id="ARBA00009600"/>
    </source>
</evidence>
<dbReference type="Proteomes" id="UP000271227">
    <property type="component" value="Unassembled WGS sequence"/>
</dbReference>
<dbReference type="NCBIfam" id="NF001266">
    <property type="entry name" value="PRK00228.1-1"/>
    <property type="match status" value="1"/>
</dbReference>
<protein>
    <recommendedName>
        <fullName evidence="2">UPF0301 protein BXY39_2925</fullName>
    </recommendedName>
</protein>
<dbReference type="PANTHER" id="PTHR30327:SF1">
    <property type="entry name" value="UPF0301 PROTEIN YQGE"/>
    <property type="match status" value="1"/>
</dbReference>
<evidence type="ECO:0000256" key="2">
    <source>
        <dbReference type="HAMAP-Rule" id="MF_00758"/>
    </source>
</evidence>
<organism evidence="3 4">
    <name type="scientific">Eilatimonas milleporae</name>
    <dbReference type="NCBI Taxonomy" id="911205"/>
    <lineage>
        <taxon>Bacteria</taxon>
        <taxon>Pseudomonadati</taxon>
        <taxon>Pseudomonadota</taxon>
        <taxon>Alphaproteobacteria</taxon>
        <taxon>Kordiimonadales</taxon>
        <taxon>Kordiimonadaceae</taxon>
        <taxon>Eilatimonas</taxon>
    </lineage>
</organism>
<dbReference type="FunCoup" id="A0A3M0C4A7">
    <property type="interactions" value="267"/>
</dbReference>
<name>A0A3M0C4A7_9PROT</name>
<evidence type="ECO:0000313" key="4">
    <source>
        <dbReference type="Proteomes" id="UP000271227"/>
    </source>
</evidence>
<dbReference type="OrthoDB" id="9807486at2"/>
<keyword evidence="4" id="KW-1185">Reference proteome</keyword>
<dbReference type="NCBIfam" id="NF001268">
    <property type="entry name" value="PRK00228.1-4"/>
    <property type="match status" value="1"/>
</dbReference>
<reference evidence="3 4" key="1">
    <citation type="submission" date="2018-10" db="EMBL/GenBank/DDBJ databases">
        <title>Genomic Encyclopedia of Archaeal and Bacterial Type Strains, Phase II (KMG-II): from individual species to whole genera.</title>
        <authorList>
            <person name="Goeker M."/>
        </authorList>
    </citation>
    <scope>NUCLEOTIDE SEQUENCE [LARGE SCALE GENOMIC DNA]</scope>
    <source>
        <strain evidence="3 4">DSM 25217</strain>
    </source>
</reference>
<dbReference type="PANTHER" id="PTHR30327">
    <property type="entry name" value="UNCHARACTERIZED PROTEIN YQGE"/>
    <property type="match status" value="1"/>
</dbReference>
<dbReference type="InterPro" id="IPR003774">
    <property type="entry name" value="AlgH-like"/>
</dbReference>
<sequence length="187" mass="20177">MTTSPYLTGSLLLAMPGMTDPRFDHAVIYLCSHDESGAMGLIINYPLEELTFASLMEQLDVPVGDDAPDVPIHSGGPVEPGRGFVLHSADYVQESTLIVSQTLALSATVDILAAIAESEGPRNHLLALGYTGWGPGQLEQEIQQNAWLTAEADEEIIFHTELYQKWPRTMAMLGIDAAMLSVEAGHA</sequence>
<dbReference type="GO" id="GO:0005829">
    <property type="term" value="C:cytosol"/>
    <property type="evidence" value="ECO:0007669"/>
    <property type="project" value="TreeGrafter"/>
</dbReference>